<name>A0ABW4ZHP4_9SPHI</name>
<sequence length="398" mass="43980">MIRNLTTLLCFFAALSGYAQNIKTGVVVVGSTPSAMSAAIQAARSGVKTLLIDAGRFDVITLASSDQAINGGFYQEFKKHADSLQKSPVTAKTFSPEFTAQVFKKWTDTVKNLTVLPNASIRKIEKSKKGWEIDLKDREIKAEVIVDATQTQSVIPIALAKLDKEDKVSLINPASSYLYRTSVAFGAGANFEPVPIFKLINTGADNLITTFPGGETNFLTGQAAGATAAYCVFFNTNTNNLSVRKIQTELLSYKSQIIRFDDLSDTDSAKVALQHIGVTGILPARSQNGRLLFLPQAPVSTDEIKPALKQYYSRSHVWFLDHKEDKLKLETALDLIKFLASRGEELNREVEKAWKTSLKLTGSYDLKKELTRRELAILLDTYLQPYSVEVDLQGNVRR</sequence>
<evidence type="ECO:0000313" key="3">
    <source>
        <dbReference type="Proteomes" id="UP001597387"/>
    </source>
</evidence>
<comment type="caution">
    <text evidence="2">The sequence shown here is derived from an EMBL/GenBank/DDBJ whole genome shotgun (WGS) entry which is preliminary data.</text>
</comment>
<reference evidence="3" key="1">
    <citation type="journal article" date="2019" name="Int. J. Syst. Evol. Microbiol.">
        <title>The Global Catalogue of Microorganisms (GCM) 10K type strain sequencing project: providing services to taxonomists for standard genome sequencing and annotation.</title>
        <authorList>
            <consortium name="The Broad Institute Genomics Platform"/>
            <consortium name="The Broad Institute Genome Sequencing Center for Infectious Disease"/>
            <person name="Wu L."/>
            <person name="Ma J."/>
        </authorList>
    </citation>
    <scope>NUCLEOTIDE SEQUENCE [LARGE SCALE GENOMIC DNA]</scope>
    <source>
        <strain evidence="3">KCTC 42217</strain>
    </source>
</reference>
<dbReference type="SUPFAM" id="SSF51905">
    <property type="entry name" value="FAD/NAD(P)-binding domain"/>
    <property type="match status" value="1"/>
</dbReference>
<keyword evidence="3" id="KW-1185">Reference proteome</keyword>
<dbReference type="RefSeq" id="WP_255899022.1">
    <property type="nucleotide sequence ID" value="NZ_JAFMZO010000001.1"/>
</dbReference>
<feature type="signal peptide" evidence="1">
    <location>
        <begin position="1"/>
        <end position="19"/>
    </location>
</feature>
<feature type="chain" id="PRO_5046087276" evidence="1">
    <location>
        <begin position="20"/>
        <end position="398"/>
    </location>
</feature>
<evidence type="ECO:0000313" key="2">
    <source>
        <dbReference type="EMBL" id="MFD2161563.1"/>
    </source>
</evidence>
<proteinExistence type="predicted"/>
<dbReference type="Proteomes" id="UP001597387">
    <property type="component" value="Unassembled WGS sequence"/>
</dbReference>
<organism evidence="2 3">
    <name type="scientific">Paradesertivirga mongoliensis</name>
    <dbReference type="NCBI Taxonomy" id="2100740"/>
    <lineage>
        <taxon>Bacteria</taxon>
        <taxon>Pseudomonadati</taxon>
        <taxon>Bacteroidota</taxon>
        <taxon>Sphingobacteriia</taxon>
        <taxon>Sphingobacteriales</taxon>
        <taxon>Sphingobacteriaceae</taxon>
        <taxon>Paradesertivirga</taxon>
    </lineage>
</organism>
<dbReference type="Pfam" id="PF12831">
    <property type="entry name" value="FAD_oxidored"/>
    <property type="match status" value="1"/>
</dbReference>
<keyword evidence="1" id="KW-0732">Signal</keyword>
<dbReference type="Gene3D" id="3.50.50.60">
    <property type="entry name" value="FAD/NAD(P)-binding domain"/>
    <property type="match status" value="1"/>
</dbReference>
<protein>
    <submittedName>
        <fullName evidence="2">FAD-dependent oxidoreductase</fullName>
    </submittedName>
</protein>
<dbReference type="EMBL" id="JBHUHZ010000001">
    <property type="protein sequence ID" value="MFD2161563.1"/>
    <property type="molecule type" value="Genomic_DNA"/>
</dbReference>
<accession>A0ABW4ZHP4</accession>
<gene>
    <name evidence="2" type="ORF">ACFSJU_04110</name>
</gene>
<dbReference type="InterPro" id="IPR036188">
    <property type="entry name" value="FAD/NAD-bd_sf"/>
</dbReference>
<evidence type="ECO:0000256" key="1">
    <source>
        <dbReference type="SAM" id="SignalP"/>
    </source>
</evidence>